<keyword evidence="1" id="KW-0808">Transferase</keyword>
<sequence length="249" mass="28535">MRHQKIANPDHGEWLAAFDQVRIINLRSRTDRRNETMREFTRYDWPIPDSRVSFFDAMAPQEAAGFPSAGVRGCFLSHLGVLREAWRAGCGSVLVLEDDIAFTRDMDRQASMAVRSLQEQDWDIAYFGHDYGNQPGDLSWIPVLEPRPLAHCYAVNGRALPALVAFLEQVLQRPPGHPDGGPMHFDGALSTFVKRTPGVRAFRCSRNLVYQRPSRTDLHAVSVLDRYSWLAPVAQLYRAIKRLYWRRVR</sequence>
<gene>
    <name evidence="1" type="ORF">F5985_14845</name>
</gene>
<name>A0A7C9J7Z8_9BURK</name>
<reference evidence="1 2" key="1">
    <citation type="submission" date="2019-09" db="EMBL/GenBank/DDBJ databases">
        <title>Identification of Malikia spinosa a prominent benzene-, toluene-, and ethylbenzene-degrading bacterium: enrichment, isolation and whole genome sequencing.</title>
        <authorList>
            <person name="Tancsics A."/>
            <person name="Revesz F."/>
            <person name="Kriszt B."/>
        </authorList>
    </citation>
    <scope>NUCLEOTIDE SEQUENCE [LARGE SCALE GENOMIC DNA]</scope>
    <source>
        <strain evidence="1 2">AB6</strain>
    </source>
</reference>
<evidence type="ECO:0000313" key="2">
    <source>
        <dbReference type="Proteomes" id="UP000481947"/>
    </source>
</evidence>
<organism evidence="1 2">
    <name type="scientific">Malikia spinosa</name>
    <dbReference type="NCBI Taxonomy" id="86180"/>
    <lineage>
        <taxon>Bacteria</taxon>
        <taxon>Pseudomonadati</taxon>
        <taxon>Pseudomonadota</taxon>
        <taxon>Betaproteobacteria</taxon>
        <taxon>Burkholderiales</taxon>
        <taxon>Comamonadaceae</taxon>
        <taxon>Malikia</taxon>
    </lineage>
</organism>
<dbReference type="EMBL" id="VYSB01000019">
    <property type="protein sequence ID" value="MYZ53371.1"/>
    <property type="molecule type" value="Genomic_DNA"/>
</dbReference>
<dbReference type="RefSeq" id="WP_161126001.1">
    <property type="nucleotide sequence ID" value="NZ_VYSB01000019.1"/>
</dbReference>
<accession>A0A7C9J7Z8</accession>
<comment type="caution">
    <text evidence="1">The sequence shown here is derived from an EMBL/GenBank/DDBJ whole genome shotgun (WGS) entry which is preliminary data.</text>
</comment>
<proteinExistence type="predicted"/>
<protein>
    <submittedName>
        <fullName evidence="1">LPS biosynthesis glycosyltransferase</fullName>
    </submittedName>
</protein>
<evidence type="ECO:0000313" key="1">
    <source>
        <dbReference type="EMBL" id="MYZ53371.1"/>
    </source>
</evidence>
<dbReference type="AlphaFoldDB" id="A0A7C9J7Z8"/>
<dbReference type="GO" id="GO:0016740">
    <property type="term" value="F:transferase activity"/>
    <property type="evidence" value="ECO:0007669"/>
    <property type="project" value="UniProtKB-KW"/>
</dbReference>
<dbReference type="Proteomes" id="UP000481947">
    <property type="component" value="Unassembled WGS sequence"/>
</dbReference>